<protein>
    <recommendedName>
        <fullName evidence="3">Lsr2 protein</fullName>
    </recommendedName>
</protein>
<evidence type="ECO:0000313" key="2">
    <source>
        <dbReference type="Proteomes" id="UP001560045"/>
    </source>
</evidence>
<organism evidence="1 2">
    <name type="scientific">Geodermatophilus maliterrae</name>
    <dbReference type="NCBI Taxonomy" id="3162531"/>
    <lineage>
        <taxon>Bacteria</taxon>
        <taxon>Bacillati</taxon>
        <taxon>Actinomycetota</taxon>
        <taxon>Actinomycetes</taxon>
        <taxon>Geodermatophilales</taxon>
        <taxon>Geodermatophilaceae</taxon>
        <taxon>Geodermatophilus</taxon>
    </lineage>
</organism>
<sequence length="114" mass="11816">MIVEVVTGADERPEVRVVDVDDLARLHLALGQVTDEEADAALREAGLGRLEDADSGVLDAAALRAAAESQAGSQAGAGDWAQRWEGLLETARDRGWSVDDGAGLRVHVEGAAGA</sequence>
<dbReference type="EMBL" id="JBFNXQ010000076">
    <property type="protein sequence ID" value="MEX5720550.1"/>
    <property type="molecule type" value="Genomic_DNA"/>
</dbReference>
<dbReference type="RefSeq" id="WP_369209371.1">
    <property type="nucleotide sequence ID" value="NZ_JBFNXQ010000076.1"/>
</dbReference>
<name>A0ABV3XIZ1_9ACTN</name>
<comment type="caution">
    <text evidence="1">The sequence shown here is derived from an EMBL/GenBank/DDBJ whole genome shotgun (WGS) entry which is preliminary data.</text>
</comment>
<dbReference type="Proteomes" id="UP001560045">
    <property type="component" value="Unassembled WGS sequence"/>
</dbReference>
<keyword evidence="2" id="KW-1185">Reference proteome</keyword>
<proteinExistence type="predicted"/>
<accession>A0ABV3XIZ1</accession>
<reference evidence="1 2" key="1">
    <citation type="submission" date="2024-06" db="EMBL/GenBank/DDBJ databases">
        <title>Draft genome sequence of Geodermatophilus badlandi, a novel member of the Geodermatophilaceae isolated from badland sedimentary rocks in the Red desert, Wyoming, USA.</title>
        <authorList>
            <person name="Ben Tekaya S."/>
            <person name="Nouioui I."/>
            <person name="Flores G.M."/>
            <person name="Shaal M.N."/>
            <person name="Bredoire F."/>
            <person name="Basile F."/>
            <person name="Van Diepen L."/>
            <person name="Ward N.L."/>
        </authorList>
    </citation>
    <scope>NUCLEOTIDE SEQUENCE [LARGE SCALE GENOMIC DNA]</scope>
    <source>
        <strain evidence="1 2">WL48A</strain>
    </source>
</reference>
<gene>
    <name evidence="1" type="ORF">ABQ292_19480</name>
</gene>
<evidence type="ECO:0008006" key="3">
    <source>
        <dbReference type="Google" id="ProtNLM"/>
    </source>
</evidence>
<evidence type="ECO:0000313" key="1">
    <source>
        <dbReference type="EMBL" id="MEX5720550.1"/>
    </source>
</evidence>